<protein>
    <submittedName>
        <fullName evidence="2">Uncharacterized protein</fullName>
    </submittedName>
</protein>
<proteinExistence type="predicted"/>
<dbReference type="EMBL" id="CP104013">
    <property type="protein sequence ID" value="UYP46363.1"/>
    <property type="molecule type" value="Genomic_DNA"/>
</dbReference>
<name>A0ABY6HS75_9ARCH</name>
<accession>A0ABY6HS75</accession>
<evidence type="ECO:0000313" key="2">
    <source>
        <dbReference type="EMBL" id="UYP46363.1"/>
    </source>
</evidence>
<reference evidence="2" key="1">
    <citation type="submission" date="2022-09" db="EMBL/GenBank/DDBJ databases">
        <title>Actin cytoskeleton and complex cell architecture in an #Asgard archaeon.</title>
        <authorList>
            <person name="Ponce Toledo R.I."/>
            <person name="Schleper C."/>
            <person name="Rodrigues Oliveira T."/>
            <person name="Wollweber F."/>
            <person name="Xu J."/>
            <person name="Rittmann S."/>
            <person name="Klingl A."/>
            <person name="Pilhofer M."/>
        </authorList>
    </citation>
    <scope>NUCLEOTIDE SEQUENCE</scope>
    <source>
        <strain evidence="2">B-35</strain>
    </source>
</reference>
<evidence type="ECO:0000313" key="3">
    <source>
        <dbReference type="Proteomes" id="UP001208689"/>
    </source>
</evidence>
<gene>
    <name evidence="2" type="ORF">NEF87_002648</name>
</gene>
<keyword evidence="3" id="KW-1185">Reference proteome</keyword>
<sequence>MSKKTISINSVLWKRMNALKNELNENSKKVYHWNDTIEHILNHYTNNKEQLKEKKNAIPTPPQKSIRKPSKPSLPPLNISIPAPKLPNLTKKGKNPIMSKENLNLSIPAPPKKKAIVLDVSPEKLEELAKKETKDTRYIMIECQICGNIPILMPVPKALVLDAKEPVVDVSYIHGDPQHVIVAQLDHDFQVRRRRASWVVYEKDYK</sequence>
<evidence type="ECO:0000256" key="1">
    <source>
        <dbReference type="SAM" id="MobiDB-lite"/>
    </source>
</evidence>
<feature type="region of interest" description="Disordered" evidence="1">
    <location>
        <begin position="50"/>
        <end position="95"/>
    </location>
</feature>
<organism evidence="2 3">
    <name type="scientific">Candidatus Lokiarchaeum ossiferum</name>
    <dbReference type="NCBI Taxonomy" id="2951803"/>
    <lineage>
        <taxon>Archaea</taxon>
        <taxon>Promethearchaeati</taxon>
        <taxon>Promethearchaeota</taxon>
        <taxon>Promethearchaeia</taxon>
        <taxon>Promethearchaeales</taxon>
        <taxon>Promethearchaeaceae</taxon>
        <taxon>Candidatus Lokiarchaeum</taxon>
    </lineage>
</organism>
<dbReference type="Proteomes" id="UP001208689">
    <property type="component" value="Chromosome"/>
</dbReference>